<evidence type="ECO:0000313" key="2">
    <source>
        <dbReference type="Proteomes" id="UP000830115"/>
    </source>
</evidence>
<protein>
    <submittedName>
        <fullName evidence="1">Uncharacterized protein</fullName>
    </submittedName>
</protein>
<sequence>MDLGDSLARQALTTGMRVTPAAAPPGITRLAVTLPDGSIQHFERATAGGPEDWRATDFESTGGGCAFNEPITSQWGCGLDAFTPVTAR</sequence>
<dbReference type="RefSeq" id="WP_248864659.1">
    <property type="nucleotide sequence ID" value="NZ_CP086322.1"/>
</dbReference>
<name>A0ABY4M8Q6_9ACTN</name>
<evidence type="ECO:0000313" key="1">
    <source>
        <dbReference type="EMBL" id="UQA93787.1"/>
    </source>
</evidence>
<dbReference type="Proteomes" id="UP000830115">
    <property type="component" value="Chromosome"/>
</dbReference>
<proteinExistence type="predicted"/>
<dbReference type="EMBL" id="CP086322">
    <property type="protein sequence ID" value="UQA93787.1"/>
    <property type="molecule type" value="Genomic_DNA"/>
</dbReference>
<gene>
    <name evidence="1" type="ORF">K9S39_19650</name>
</gene>
<keyword evidence="2" id="KW-1185">Reference proteome</keyword>
<organism evidence="1 2">
    <name type="scientific">Streptomyces halobius</name>
    <dbReference type="NCBI Taxonomy" id="2879846"/>
    <lineage>
        <taxon>Bacteria</taxon>
        <taxon>Bacillati</taxon>
        <taxon>Actinomycetota</taxon>
        <taxon>Actinomycetes</taxon>
        <taxon>Kitasatosporales</taxon>
        <taxon>Streptomycetaceae</taxon>
        <taxon>Streptomyces</taxon>
    </lineage>
</organism>
<accession>A0ABY4M8Q6</accession>
<reference evidence="1" key="1">
    <citation type="submission" date="2021-10" db="EMBL/GenBank/DDBJ databases">
        <title>Streptomyces nigrumlapis sp.nov.,an antimicrobial producing actinobacterium isolated from Black Gobi rocks.</title>
        <authorList>
            <person name="Wen Y."/>
            <person name="Zhang W."/>
            <person name="Liu X.G."/>
        </authorList>
    </citation>
    <scope>NUCLEOTIDE SEQUENCE</scope>
    <source>
        <strain evidence="1">ST13-2-2</strain>
    </source>
</reference>